<gene>
    <name evidence="1" type="primary">recO</name>
    <name evidence="1" type="ORF">E5357_08475</name>
</gene>
<keyword evidence="2" id="KW-1185">Reference proteome</keyword>
<organism evidence="1 2">
    <name type="scientific">Hominisplanchenecus murintestinalis</name>
    <dbReference type="NCBI Taxonomy" id="2941517"/>
    <lineage>
        <taxon>Bacteria</taxon>
        <taxon>Bacillati</taxon>
        <taxon>Bacillota</taxon>
        <taxon>Clostridia</taxon>
        <taxon>Lachnospirales</taxon>
        <taxon>Lachnospiraceae</taxon>
        <taxon>Hominisplanchenecus</taxon>
    </lineage>
</organism>
<sequence>MREQLKLTGMVLSAVPIGEYDKRVVVLTKERGKITAFARGARKPNGSLLAAANPFCFGEFSFYEGRNAYTMVQADVKNYFRELAEDFEGAYYGFYFMEFADYYARENNDDAELLKLLYLSLRALQNPHLEKELVRTVFELRAMMVNGEYPQTFQCVECGREQGLCMFVPKRDGLVCRACASHYQEGMPLRESAIYALQYVISSPLQKLYTFAVTPEVLRELQAVTERFRKKYIEKPFRSLEILQSILNY</sequence>
<dbReference type="Proteomes" id="UP000307720">
    <property type="component" value="Unassembled WGS sequence"/>
</dbReference>
<reference evidence="1" key="1">
    <citation type="submission" date="2019-04" db="EMBL/GenBank/DDBJ databases">
        <title>Microbes associate with the intestines of laboratory mice.</title>
        <authorList>
            <person name="Navarre W."/>
            <person name="Wong E."/>
            <person name="Huang K."/>
            <person name="Tropini C."/>
            <person name="Ng K."/>
            <person name="Yu B."/>
        </authorList>
    </citation>
    <scope>NUCLEOTIDE SEQUENCE</scope>
    <source>
        <strain evidence="1">NM72_1-8</strain>
    </source>
</reference>
<evidence type="ECO:0000313" key="2">
    <source>
        <dbReference type="Proteomes" id="UP000307720"/>
    </source>
</evidence>
<accession>A0AC61QZ63</accession>
<proteinExistence type="predicted"/>
<protein>
    <submittedName>
        <fullName evidence="1">DNA repair protein RecO</fullName>
    </submittedName>
</protein>
<dbReference type="EMBL" id="SRZB01000016">
    <property type="protein sequence ID" value="TGX98540.1"/>
    <property type="molecule type" value="Genomic_DNA"/>
</dbReference>
<name>A0AC61QZ63_9FIRM</name>
<evidence type="ECO:0000313" key="1">
    <source>
        <dbReference type="EMBL" id="TGX98540.1"/>
    </source>
</evidence>
<comment type="caution">
    <text evidence="1">The sequence shown here is derived from an EMBL/GenBank/DDBJ whole genome shotgun (WGS) entry which is preliminary data.</text>
</comment>